<proteinExistence type="predicted"/>
<feature type="region of interest" description="Disordered" evidence="1">
    <location>
        <begin position="27"/>
        <end position="50"/>
    </location>
</feature>
<gene>
    <name evidence="2" type="ORF">RRG08_044837</name>
</gene>
<accession>A0AAE0ZXJ0</accession>
<feature type="compositionally biased region" description="Basic and acidic residues" evidence="1">
    <location>
        <begin position="34"/>
        <end position="47"/>
    </location>
</feature>
<dbReference type="EMBL" id="JAWDGP010003068">
    <property type="protein sequence ID" value="KAK3777548.1"/>
    <property type="molecule type" value="Genomic_DNA"/>
</dbReference>
<organism evidence="2 3">
    <name type="scientific">Elysia crispata</name>
    <name type="common">lettuce slug</name>
    <dbReference type="NCBI Taxonomy" id="231223"/>
    <lineage>
        <taxon>Eukaryota</taxon>
        <taxon>Metazoa</taxon>
        <taxon>Spiralia</taxon>
        <taxon>Lophotrochozoa</taxon>
        <taxon>Mollusca</taxon>
        <taxon>Gastropoda</taxon>
        <taxon>Heterobranchia</taxon>
        <taxon>Euthyneura</taxon>
        <taxon>Panpulmonata</taxon>
        <taxon>Sacoglossa</taxon>
        <taxon>Placobranchoidea</taxon>
        <taxon>Plakobranchidae</taxon>
        <taxon>Elysia</taxon>
    </lineage>
</organism>
<name>A0AAE0ZXJ0_9GAST</name>
<keyword evidence="3" id="KW-1185">Reference proteome</keyword>
<evidence type="ECO:0000256" key="1">
    <source>
        <dbReference type="SAM" id="MobiDB-lite"/>
    </source>
</evidence>
<reference evidence="2" key="1">
    <citation type="journal article" date="2023" name="G3 (Bethesda)">
        <title>A reference genome for the long-term kleptoplast-retaining sea slug Elysia crispata morphotype clarki.</title>
        <authorList>
            <person name="Eastman K.E."/>
            <person name="Pendleton A.L."/>
            <person name="Shaikh M.A."/>
            <person name="Suttiyut T."/>
            <person name="Ogas R."/>
            <person name="Tomko P."/>
            <person name="Gavelis G."/>
            <person name="Widhalm J.R."/>
            <person name="Wisecaver J.H."/>
        </authorList>
    </citation>
    <scope>NUCLEOTIDE SEQUENCE</scope>
    <source>
        <strain evidence="2">ECLA1</strain>
    </source>
</reference>
<evidence type="ECO:0000313" key="3">
    <source>
        <dbReference type="Proteomes" id="UP001283361"/>
    </source>
</evidence>
<dbReference type="Proteomes" id="UP001283361">
    <property type="component" value="Unassembled WGS sequence"/>
</dbReference>
<dbReference type="AlphaFoldDB" id="A0AAE0ZXJ0"/>
<protein>
    <submittedName>
        <fullName evidence="2">Uncharacterized protein</fullName>
    </submittedName>
</protein>
<evidence type="ECO:0000313" key="2">
    <source>
        <dbReference type="EMBL" id="KAK3777548.1"/>
    </source>
</evidence>
<sequence>MCSRSVYLANSGRVSLQNGGSKVISFLSSHSNSSKKEKSSLETEGSSRRKRSAGYFICLSQANSHGNIL</sequence>
<comment type="caution">
    <text evidence="2">The sequence shown here is derived from an EMBL/GenBank/DDBJ whole genome shotgun (WGS) entry which is preliminary data.</text>
</comment>